<protein>
    <recommendedName>
        <fullName evidence="2">Phosphoesterase HXTX domain-containing protein</fullName>
    </recommendedName>
</protein>
<dbReference type="Pfam" id="PF13563">
    <property type="entry name" value="2_5_RNA_ligase2"/>
    <property type="match status" value="1"/>
</dbReference>
<gene>
    <name evidence="1" type="ORF">SDC9_196551</name>
</gene>
<dbReference type="Gene3D" id="3.90.1140.10">
    <property type="entry name" value="Cyclic phosphodiesterase"/>
    <property type="match status" value="1"/>
</dbReference>
<evidence type="ECO:0000313" key="1">
    <source>
        <dbReference type="EMBL" id="MPN48938.1"/>
    </source>
</evidence>
<name>A0A645ICB2_9ZZZZ</name>
<reference evidence="1" key="1">
    <citation type="submission" date="2019-08" db="EMBL/GenBank/DDBJ databases">
        <authorList>
            <person name="Kucharzyk K."/>
            <person name="Murdoch R.W."/>
            <person name="Higgins S."/>
            <person name="Loffler F."/>
        </authorList>
    </citation>
    <scope>NUCLEOTIDE SEQUENCE</scope>
</reference>
<dbReference type="AlphaFoldDB" id="A0A645ICB2"/>
<evidence type="ECO:0008006" key="2">
    <source>
        <dbReference type="Google" id="ProtNLM"/>
    </source>
</evidence>
<accession>A0A645ICB2</accession>
<sequence length="106" mass="12882">MKIEGINHFRTDTIFMDINMSNEGLKVHDAFIDALKTLPWLEWKRHDGKGKTFHATIVTRIPREKYDSIWNYTNGFNPEFDIYFDNITILKWGNYKWETYKEYQLR</sequence>
<comment type="caution">
    <text evidence="1">The sequence shown here is derived from an EMBL/GenBank/DDBJ whole genome shotgun (WGS) entry which is preliminary data.</text>
</comment>
<organism evidence="1">
    <name type="scientific">bioreactor metagenome</name>
    <dbReference type="NCBI Taxonomy" id="1076179"/>
    <lineage>
        <taxon>unclassified sequences</taxon>
        <taxon>metagenomes</taxon>
        <taxon>ecological metagenomes</taxon>
    </lineage>
</organism>
<proteinExistence type="predicted"/>
<dbReference type="EMBL" id="VSSQ01111720">
    <property type="protein sequence ID" value="MPN48938.1"/>
    <property type="molecule type" value="Genomic_DNA"/>
</dbReference>